<dbReference type="InParanoid" id="A0A0B4LH65"/>
<reference evidence="2 4" key="7">
    <citation type="journal article" date="2007" name="Science">
        <title>The Release 5.1 annotation of Drosophila melanogaster heterochromatin.</title>
        <authorList>
            <person name="Smith C.D."/>
            <person name="Shu S."/>
            <person name="Mungall C.J."/>
            <person name="Karpen G.H."/>
        </authorList>
    </citation>
    <scope>NUCLEOTIDE SEQUENCE [LARGE SCALE GENOMIC DNA]</scope>
    <source>
        <strain evidence="4">Berkeley</strain>
    </source>
</reference>
<keyword evidence="4" id="KW-1185">Reference proteome</keyword>
<dbReference type="OrthoDB" id="7864715at2759"/>
<dbReference type="Proteomes" id="UP000000803">
    <property type="component" value="Chromosome 3R"/>
</dbReference>
<accession>A0A0B4LH65</accession>
<proteinExistence type="predicted"/>
<reference evidence="2 4" key="4">
    <citation type="journal article" date="2002" name="Genome Biol.">
        <title>The transposable elements of the Drosophila melanogaster euchromatin: a genomics perspective.</title>
        <authorList>
            <person name="Kaminker J.S."/>
            <person name="Bergman C.M."/>
            <person name="Kronmiller B."/>
            <person name="Carlson J."/>
            <person name="Svirskas R."/>
            <person name="Patel S."/>
            <person name="Frise E."/>
            <person name="Wheeler D.A."/>
            <person name="Lewis S.E."/>
            <person name="Rubin G.M."/>
            <person name="Ashburner M."/>
            <person name="Celniker S.E."/>
        </authorList>
    </citation>
    <scope>NUCLEOTIDE SEQUENCE [LARGE SCALE GENOMIC DNA]</scope>
    <source>
        <strain evidence="4">Berkeley</strain>
    </source>
</reference>
<dbReference type="KEGG" id="dme:Dmel_CG45080"/>
<dbReference type="VEuPathDB" id="VectorBase:FBgn0266455"/>
<evidence type="ECO:0000313" key="4">
    <source>
        <dbReference type="Proteomes" id="UP000000803"/>
    </source>
</evidence>
<organism evidence="2 4">
    <name type="scientific">Drosophila melanogaster</name>
    <name type="common">Fruit fly</name>
    <dbReference type="NCBI Taxonomy" id="7227"/>
    <lineage>
        <taxon>Eukaryota</taxon>
        <taxon>Metazoa</taxon>
        <taxon>Ecdysozoa</taxon>
        <taxon>Arthropoda</taxon>
        <taxon>Hexapoda</taxon>
        <taxon>Insecta</taxon>
        <taxon>Pterygota</taxon>
        <taxon>Neoptera</taxon>
        <taxon>Endopterygota</taxon>
        <taxon>Diptera</taxon>
        <taxon>Brachycera</taxon>
        <taxon>Muscomorpha</taxon>
        <taxon>Ephydroidea</taxon>
        <taxon>Drosophilidae</taxon>
        <taxon>Drosophila</taxon>
        <taxon>Sophophora</taxon>
    </lineage>
</organism>
<dbReference type="OMA" id="PWITTAS"/>
<protein>
    <recommendedName>
        <fullName evidence="5">Secreted protein</fullName>
    </recommendedName>
</protein>
<dbReference type="FlyBase" id="FBgn0266455">
    <property type="gene designation" value="CG45080"/>
</dbReference>
<dbReference type="AlphaFoldDB" id="A0A0B4LH65"/>
<sequence length="55" mass="5961">MQSSTFLMAILVVSLLMLISTPATEATFFLIACMLRSPFCPWITTTTASTASNND</sequence>
<dbReference type="BioGRID-ORCS" id="19834892">
    <property type="hits" value="0 hits in 1 CRISPR screen"/>
</dbReference>
<name>A0A0B4LH65_DROME</name>
<evidence type="ECO:0008006" key="5">
    <source>
        <dbReference type="Google" id="ProtNLM"/>
    </source>
</evidence>
<dbReference type="Bgee" id="FBgn0266455">
    <property type="expression patterns" value="Expressed in adult tracheocyte (Drosophila) in Malpighian tubule and 83 other cell types or tissues"/>
</dbReference>
<dbReference type="AGR" id="FB:FBgn0266455"/>
<reference evidence="2 4" key="8">
    <citation type="journal article" date="2007" name="Science">
        <title>Sequence finishing and mapping of Drosophila melanogaster heterochromatin.</title>
        <authorList>
            <person name="Hoskins R.A."/>
            <person name="Carlson J.W."/>
            <person name="Kennedy C."/>
            <person name="Acevedo D."/>
            <person name="Evans-Holm M."/>
            <person name="Frise E."/>
            <person name="Wan K.H."/>
            <person name="Park S."/>
            <person name="Mendez-Lago M."/>
            <person name="Rossi F."/>
            <person name="Villasante A."/>
            <person name="Dimitri P."/>
            <person name="Karpen G.H."/>
            <person name="Celniker S.E."/>
        </authorList>
    </citation>
    <scope>NUCLEOTIDE SEQUENCE [LARGE SCALE GENOMIC DNA]</scope>
    <source>
        <strain evidence="4">Berkeley</strain>
    </source>
</reference>
<reference evidence="2 4" key="5">
    <citation type="journal article" date="2002" name="Genome Biol.">
        <title>Heterochromatic sequences in a Drosophila whole-genome shotgun assembly.</title>
        <authorList>
            <person name="Hoskins R.A."/>
            <person name="Smith C.D."/>
            <person name="Carlson J.W."/>
            <person name="Carvalho A.B."/>
            <person name="Halpern A."/>
            <person name="Kaminker J.S."/>
            <person name="Kennedy C."/>
            <person name="Mungall C.J."/>
            <person name="Sullivan B.A."/>
            <person name="Sutton G.G."/>
            <person name="Yasuhara J.C."/>
            <person name="Wakimoto B.T."/>
            <person name="Myers E.W."/>
            <person name="Celniker S.E."/>
            <person name="Rubin G.M."/>
            <person name="Karpen G.H."/>
        </authorList>
    </citation>
    <scope>NUCLEOTIDE SEQUENCE [LARGE SCALE GENOMIC DNA]</scope>
    <source>
        <strain evidence="4">Berkeley</strain>
    </source>
</reference>
<reference evidence="2 4" key="3">
    <citation type="journal article" date="2002" name="Genome Biol.">
        <title>Annotation of the Drosophila melanogaster euchromatic genome: a systematic review.</title>
        <authorList>
            <person name="Misra S."/>
            <person name="Crosby M.A."/>
            <person name="Mungall C.J."/>
            <person name="Matthews B.B."/>
            <person name="Campbell K.S."/>
            <person name="Hradecky P."/>
            <person name="Huang Y."/>
            <person name="Kaminker J.S."/>
            <person name="Millburn G.H."/>
            <person name="Prochnik S.E."/>
            <person name="Smith C.D."/>
            <person name="Tupy J.L."/>
            <person name="Whitfied E.J."/>
            <person name="Bayraktaroglu L."/>
            <person name="Berman B.P."/>
            <person name="Bettencourt B.R."/>
            <person name="Celniker S.E."/>
            <person name="de Grey A.D."/>
            <person name="Drysdale R.A."/>
            <person name="Harris N.L."/>
            <person name="Richter J."/>
            <person name="Russo S."/>
            <person name="Schroeder A.J."/>
            <person name="Shu S.Q."/>
            <person name="Stapleton M."/>
            <person name="Yamada C."/>
            <person name="Ashburner M."/>
            <person name="Gelbart W.M."/>
            <person name="Rubin G.M."/>
            <person name="Lewis S.E."/>
        </authorList>
    </citation>
    <scope>GENOME REANNOTATION</scope>
    <source>
        <strain evidence="4">Berkeley</strain>
    </source>
</reference>
<gene>
    <name evidence="2" type="primary">Dmel\CG45080</name>
    <name evidence="2 3" type="ORF">CG45080</name>
    <name evidence="2" type="ORF">Dmel_CG45080</name>
</gene>
<evidence type="ECO:0000313" key="2">
    <source>
        <dbReference type="EMBL" id="AHN57311.1"/>
    </source>
</evidence>
<dbReference type="RefSeq" id="NP_001287312.1">
    <property type="nucleotide sequence ID" value="NM_001300383.1"/>
</dbReference>
<reference evidence="2 4" key="10">
    <citation type="journal article" date="2015" name="G3 (Bethesda)">
        <title>Gene Model Annotations for Drosophila melanogaster: The Rule-Benders.</title>
        <authorList>
            <consortium name="FlyBase Consortium"/>
            <person name="Crosby M.A."/>
            <person name="Gramates L.S."/>
            <person name="Dos Santos G."/>
            <person name="Matthews B.B."/>
            <person name="St Pierre S.E."/>
            <person name="Zhou P."/>
            <person name="Schroeder A.J."/>
            <person name="Falls K."/>
            <person name="Emmert D.B."/>
            <person name="Russo S.M."/>
            <person name="Gelbart W.M."/>
            <person name="null"/>
        </authorList>
    </citation>
    <scope>NUCLEOTIDE SEQUENCE [LARGE SCALE GENOMIC DNA]</scope>
    <source>
        <strain evidence="4">Berkeley</strain>
    </source>
</reference>
<reference evidence="2 4" key="11">
    <citation type="journal article" date="2015" name="Genome Res.">
        <title>The Release 6 reference sequence of the Drosophila melanogaster genome.</title>
        <authorList>
            <person name="Hoskins R.A."/>
            <person name="Carlson J.W."/>
            <person name="Wan K.H."/>
            <person name="Park S."/>
            <person name="Mendez I."/>
            <person name="Galle S.E."/>
            <person name="Booth B.W."/>
            <person name="Pfeiffer B.D."/>
            <person name="George R.A."/>
            <person name="Svirskas R."/>
            <person name="Krzywinski M."/>
            <person name="Schein J."/>
            <person name="Accardo M.C."/>
            <person name="Damia E."/>
            <person name="Messina G."/>
            <person name="Mendez-Lago M."/>
            <person name="de Pablos B."/>
            <person name="Demakova O.V."/>
            <person name="Andreyeva E.N."/>
            <person name="Boldyreva L.V."/>
            <person name="Marra M."/>
            <person name="Carvalho A.B."/>
            <person name="Dimitri P."/>
            <person name="Villasante A."/>
            <person name="Zhimulev I.F."/>
            <person name="Rubin G.M."/>
            <person name="Karpen G.H."/>
            <person name="Celniker S.E."/>
        </authorList>
    </citation>
    <scope>NUCLEOTIDE SEQUENCE [LARGE SCALE GENOMIC DNA]</scope>
    <source>
        <strain evidence="4">Berkeley</strain>
    </source>
</reference>
<dbReference type="GeneID" id="19834892"/>
<evidence type="ECO:0000256" key="1">
    <source>
        <dbReference type="SAM" id="SignalP"/>
    </source>
</evidence>
<dbReference type="EMBL" id="AE014297">
    <property type="protein sequence ID" value="AHN57311.1"/>
    <property type="molecule type" value="Genomic_DNA"/>
</dbReference>
<reference evidence="2 4" key="2">
    <citation type="journal article" date="2002" name="Genome Biol.">
        <title>Finishing a whole-genome shotgun: release 3 of the Drosophila melanogaster euchromatic genome sequence.</title>
        <authorList>
            <person name="Celniker S.E."/>
            <person name="Wheeler D.A."/>
            <person name="Kronmiller B."/>
            <person name="Carlson J.W."/>
            <person name="Halpern A."/>
            <person name="Patel S."/>
            <person name="Adams M."/>
            <person name="Champe M."/>
            <person name="Dugan S.P."/>
            <person name="Frise E."/>
            <person name="Hodgson A."/>
            <person name="George R.A."/>
            <person name="Hoskins R.A."/>
            <person name="Laverty T."/>
            <person name="Muzny D.M."/>
            <person name="Nelson C.R."/>
            <person name="Pacleb J.M."/>
            <person name="Park S."/>
            <person name="Pfeiffer B.D."/>
            <person name="Richards S."/>
            <person name="Sodergren E.J."/>
            <person name="Svirskas R."/>
            <person name="Tabor P.E."/>
            <person name="Wan K."/>
            <person name="Stapleton M."/>
            <person name="Sutton G.G."/>
            <person name="Venter C."/>
            <person name="Weinstock G."/>
            <person name="Scherer S.E."/>
            <person name="Myers E.W."/>
            <person name="Gibbs R.A."/>
            <person name="Rubin G.M."/>
        </authorList>
    </citation>
    <scope>NUCLEOTIDE SEQUENCE [LARGE SCALE GENOMIC DNA]</scope>
    <source>
        <strain evidence="4">Berkeley</strain>
    </source>
</reference>
<feature type="chain" id="PRO_5002092786" description="Secreted protein" evidence="1">
    <location>
        <begin position="27"/>
        <end position="55"/>
    </location>
</feature>
<reference evidence="2 4" key="6">
    <citation type="journal article" date="2005" name="PLoS Comput. Biol.">
        <title>Combined evidence annotation of transposable elements in genome sequences.</title>
        <authorList>
            <person name="Quesneville H."/>
            <person name="Bergman C.M."/>
            <person name="Andrieu O."/>
            <person name="Autard D."/>
            <person name="Nouaud D."/>
            <person name="Ashburner M."/>
            <person name="Anxolabehere D."/>
        </authorList>
    </citation>
    <scope>NUCLEOTIDE SEQUENCE [LARGE SCALE GENOMIC DNA]</scope>
    <source>
        <strain evidence="4">Berkeley</strain>
    </source>
</reference>
<feature type="signal peptide" evidence="1">
    <location>
        <begin position="1"/>
        <end position="26"/>
    </location>
</feature>
<reference evidence="2 4" key="1">
    <citation type="journal article" date="2000" name="Science">
        <title>The genome sequence of Drosophila melanogaster.</title>
        <authorList>
            <person name="Adams M.D."/>
            <person name="Celniker S.E."/>
            <person name="Holt R.A."/>
            <person name="Evans C.A."/>
            <person name="Gocayne J.D."/>
            <person name="Amanatides P.G."/>
            <person name="Scherer S.E."/>
            <person name="Li P.W."/>
            <person name="Hoskins R.A."/>
            <person name="Galle R.F."/>
            <person name="George R.A."/>
            <person name="Lewis S.E."/>
            <person name="Richards S."/>
            <person name="Ashburner M."/>
            <person name="Henderson S.N."/>
            <person name="Sutton G.G."/>
            <person name="Wortman J.R."/>
            <person name="Yandell M.D."/>
            <person name="Zhang Q."/>
            <person name="Chen L.X."/>
            <person name="Brandon R.C."/>
            <person name="Rogers Y.H."/>
            <person name="Blazej R.G."/>
            <person name="Champe M."/>
            <person name="Pfeiffer B.D."/>
            <person name="Wan K.H."/>
            <person name="Doyle C."/>
            <person name="Baxter E.G."/>
            <person name="Helt G."/>
            <person name="Nelson C.R."/>
            <person name="Gabor G.L."/>
            <person name="Abril J.F."/>
            <person name="Agbayani A."/>
            <person name="An H.J."/>
            <person name="Andrews-Pfannkoch C."/>
            <person name="Baldwin D."/>
            <person name="Ballew R.M."/>
            <person name="Basu A."/>
            <person name="Baxendale J."/>
            <person name="Bayraktaroglu L."/>
            <person name="Beasley E.M."/>
            <person name="Beeson K.Y."/>
            <person name="Benos P.V."/>
            <person name="Berman B.P."/>
            <person name="Bhandari D."/>
            <person name="Bolshakov S."/>
            <person name="Borkova D."/>
            <person name="Botchan M.R."/>
            <person name="Bouck J."/>
            <person name="Brokstein P."/>
            <person name="Brottier P."/>
            <person name="Burtis K.C."/>
            <person name="Busam D.A."/>
            <person name="Butler H."/>
            <person name="Cadieu E."/>
            <person name="Center A."/>
            <person name="Chandra I."/>
            <person name="Cherry J.M."/>
            <person name="Cawley S."/>
            <person name="Dahlke C."/>
            <person name="Davenport L.B."/>
            <person name="Davies P."/>
            <person name="de Pablos B."/>
            <person name="Delcher A."/>
            <person name="Deng Z."/>
            <person name="Mays A.D."/>
            <person name="Dew I."/>
            <person name="Dietz S.M."/>
            <person name="Dodson K."/>
            <person name="Doup L.E."/>
            <person name="Downes M."/>
            <person name="Dugan-Rocha S."/>
            <person name="Dunkov B.C."/>
            <person name="Dunn P."/>
            <person name="Durbin K.J."/>
            <person name="Evangelista C.C."/>
            <person name="Ferraz C."/>
            <person name="Ferriera S."/>
            <person name="Fleischmann W."/>
            <person name="Fosler C."/>
            <person name="Gabrielian A.E."/>
            <person name="Garg N.S."/>
            <person name="Gelbart W.M."/>
            <person name="Glasser K."/>
            <person name="Glodek A."/>
            <person name="Gong F."/>
            <person name="Gorrell J.H."/>
            <person name="Gu Z."/>
            <person name="Guan P."/>
            <person name="Harris M."/>
            <person name="Harris N.L."/>
            <person name="Harvey D."/>
            <person name="Heiman T.J."/>
            <person name="Hernandez J.R."/>
            <person name="Houck J."/>
            <person name="Hostin D."/>
            <person name="Houston K.A."/>
            <person name="Howland T.J."/>
            <person name="Wei M.H."/>
            <person name="Ibegwam C."/>
            <person name="Jalali M."/>
            <person name="Kalush F."/>
            <person name="Karpen G.H."/>
            <person name="Ke Z."/>
            <person name="Kennison J.A."/>
            <person name="Ketchum K.A."/>
            <person name="Kimmel B.E."/>
            <person name="Kodira C.D."/>
            <person name="Kraft C."/>
            <person name="Kravitz S."/>
            <person name="Kulp D."/>
            <person name="Lai Z."/>
            <person name="Lasko P."/>
            <person name="Lei Y."/>
            <person name="Levitsky A.A."/>
            <person name="Li J."/>
            <person name="Li Z."/>
            <person name="Liang Y."/>
            <person name="Lin X."/>
            <person name="Liu X."/>
            <person name="Mattei B."/>
            <person name="McIntosh T.C."/>
            <person name="McLeod M.P."/>
            <person name="McPherson D."/>
            <person name="Merkulov G."/>
            <person name="Milshina N.V."/>
            <person name="Mobarry C."/>
            <person name="Morris J."/>
            <person name="Moshrefi A."/>
            <person name="Mount S.M."/>
            <person name="Moy M."/>
            <person name="Murphy B."/>
            <person name="Murphy L."/>
            <person name="Muzny D.M."/>
            <person name="Nelson D.L."/>
            <person name="Nelson D.R."/>
            <person name="Nelson K.A."/>
            <person name="Nixon K."/>
            <person name="Nusskern D.R."/>
            <person name="Pacleb J.M."/>
            <person name="Palazzolo M."/>
            <person name="Pittman G.S."/>
            <person name="Pan S."/>
            <person name="Pollard J."/>
            <person name="Puri V."/>
            <person name="Reese M.G."/>
            <person name="Reinert K."/>
            <person name="Remington K."/>
            <person name="Saunders R.D."/>
            <person name="Scheeler F."/>
            <person name="Shen H."/>
            <person name="Shue B.C."/>
            <person name="Siden-Kiamos I."/>
            <person name="Simpson M."/>
            <person name="Skupski M.P."/>
            <person name="Smith T."/>
            <person name="Spier E."/>
            <person name="Spradling A.C."/>
            <person name="Stapleton M."/>
            <person name="Strong R."/>
            <person name="Sun E."/>
            <person name="Svirskas R."/>
            <person name="Tector C."/>
            <person name="Turner R."/>
            <person name="Venter E."/>
            <person name="Wang A.H."/>
            <person name="Wang X."/>
            <person name="Wang Z.Y."/>
            <person name="Wassarman D.A."/>
            <person name="Weinstock G.M."/>
            <person name="Weissenbach J."/>
            <person name="Williams S.M."/>
            <person name="WoodageT"/>
            <person name="Worley K.C."/>
            <person name="Wu D."/>
            <person name="Yang S."/>
            <person name="Yao Q.A."/>
            <person name="Ye J."/>
            <person name="Yeh R.F."/>
            <person name="Zaveri J.S."/>
            <person name="Zhan M."/>
            <person name="Zhang G."/>
            <person name="Zhao Q."/>
            <person name="Zheng L."/>
            <person name="Zheng X.H."/>
            <person name="Zhong F.N."/>
            <person name="Zhong W."/>
            <person name="Zhou X."/>
            <person name="Zhu S."/>
            <person name="Zhu X."/>
            <person name="Smith H.O."/>
            <person name="Gibbs R.A."/>
            <person name="Myers E.W."/>
            <person name="Rubin G.M."/>
            <person name="Venter J.C."/>
        </authorList>
    </citation>
    <scope>NUCLEOTIDE SEQUENCE [LARGE SCALE GENOMIC DNA]</scope>
    <source>
        <strain evidence="4">Berkeley</strain>
    </source>
</reference>
<keyword evidence="1" id="KW-0732">Signal</keyword>
<evidence type="ECO:0000313" key="3">
    <source>
        <dbReference type="FlyBase" id="FBgn0266455"/>
    </source>
</evidence>
<reference evidence="2 4" key="9">
    <citation type="journal article" date="2015" name="G3 (Bethesda)">
        <title>Gene Model Annotations for Drosophila melanogaster: Impact of High-Throughput Data.</title>
        <authorList>
            <consortium name="FlyBase Consortium"/>
            <person name="Matthews B.B."/>
            <person name="Dos Santos G."/>
            <person name="Crosby M.A."/>
            <person name="Emmert D.B."/>
            <person name="St Pierre S.E."/>
            <person name="Gramates L.S."/>
            <person name="Zhou P."/>
            <person name="Schroeder A.J."/>
            <person name="Falls K."/>
            <person name="Strelets V."/>
            <person name="Russo S.M."/>
            <person name="Gelbart W.M."/>
            <person name="null"/>
        </authorList>
    </citation>
    <scope>NUCLEOTIDE SEQUENCE [LARGE SCALE GENOMIC DNA]</scope>
    <source>
        <strain evidence="4">Berkeley</strain>
    </source>
</reference>